<dbReference type="InterPro" id="IPR006674">
    <property type="entry name" value="HD_domain"/>
</dbReference>
<dbReference type="InterPro" id="IPR045509">
    <property type="entry name" value="HD_assoc_2"/>
</dbReference>
<feature type="domain" description="HD/PDEase" evidence="2">
    <location>
        <begin position="63"/>
        <end position="221"/>
    </location>
</feature>
<dbReference type="AlphaFoldDB" id="A0A4P9XTU7"/>
<accession>A0A4P9XTU7</accession>
<dbReference type="EMBL" id="KZ992501">
    <property type="protein sequence ID" value="RKP09607.1"/>
    <property type="molecule type" value="Genomic_DNA"/>
</dbReference>
<dbReference type="Proteomes" id="UP000271241">
    <property type="component" value="Unassembled WGS sequence"/>
</dbReference>
<evidence type="ECO:0000313" key="3">
    <source>
        <dbReference type="EMBL" id="RKP09607.1"/>
    </source>
</evidence>
<protein>
    <submittedName>
        <fullName evidence="3">HD phosphohydrolase domain-containing protein</fullName>
    </submittedName>
</protein>
<dbReference type="PANTHER" id="PTHR11373:SF4">
    <property type="entry name" value="DEOXYNUCLEOSIDE TRIPHOSPHATE TRIPHOSPHOHYDROLASE SAMHD1"/>
    <property type="match status" value="1"/>
</dbReference>
<dbReference type="Gene3D" id="3.30.70.2760">
    <property type="match status" value="1"/>
</dbReference>
<dbReference type="GO" id="GO:0005634">
    <property type="term" value="C:nucleus"/>
    <property type="evidence" value="ECO:0007669"/>
    <property type="project" value="TreeGrafter"/>
</dbReference>
<name>A0A4P9XTU7_9FUNG</name>
<feature type="compositionally biased region" description="Polar residues" evidence="1">
    <location>
        <begin position="457"/>
        <end position="466"/>
    </location>
</feature>
<reference evidence="4" key="1">
    <citation type="journal article" date="2018" name="Nat. Microbiol.">
        <title>Leveraging single-cell genomics to expand the fungal tree of life.</title>
        <authorList>
            <person name="Ahrendt S.R."/>
            <person name="Quandt C.A."/>
            <person name="Ciobanu D."/>
            <person name="Clum A."/>
            <person name="Salamov A."/>
            <person name="Andreopoulos B."/>
            <person name="Cheng J.F."/>
            <person name="Woyke T."/>
            <person name="Pelin A."/>
            <person name="Henrissat B."/>
            <person name="Reynolds N.K."/>
            <person name="Benny G.L."/>
            <person name="Smith M.E."/>
            <person name="James T.Y."/>
            <person name="Grigoriev I.V."/>
        </authorList>
    </citation>
    <scope>NUCLEOTIDE SEQUENCE [LARGE SCALE GENOMIC DNA]</scope>
    <source>
        <strain evidence="4">RSA 1356</strain>
    </source>
</reference>
<dbReference type="STRING" id="78915.A0A4P9XTU7"/>
<dbReference type="Gene3D" id="1.10.3210.10">
    <property type="entry name" value="Hypothetical protein af1432"/>
    <property type="match status" value="1"/>
</dbReference>
<dbReference type="GO" id="GO:0008832">
    <property type="term" value="F:dGTPase activity"/>
    <property type="evidence" value="ECO:0007669"/>
    <property type="project" value="TreeGrafter"/>
</dbReference>
<keyword evidence="4" id="KW-1185">Reference proteome</keyword>
<feature type="region of interest" description="Disordered" evidence="1">
    <location>
        <begin position="457"/>
        <end position="493"/>
    </location>
</feature>
<dbReference type="OrthoDB" id="9991235at2759"/>
<sequence length="493" mass="57133">MRHTGVVGGFAVRDHLSDKIIRDPVHGYIRLDDACLEVVDTAQFQRLRDLKQLGTIYLVFPGGSHNRFEHSIGKLIIIHALAGVSHLAGQMVETFQQKQPELELNESDIRCVKIAGLCHDLGHGPFSHVFDNEFIPQARPGYNWSHEQGSEMMLDYLVEENNLDLEQEDVRFIKDLIRGEPHYSAARDGKRFLFDIVANQRNSVDVDKFDYIARDCYNLGELTGYDCSRLMQSSRVLNDQICYYHKEVYNLYELFNTRYSLFKRVYSHSVGKALDLMITDAMLAADPYLHFSSAIDSGEDYMRLTDHIIKEIELSKAEAGVELAESRRIIKRIRQRQLYRFVEERMIPVEYKAYLNKERINAREICAHQSEDAKICEQDVIVKWLTMGYGFKGKNPVDRIMFYSKFKHEPFHIPREQVSALAPERFDETLVRVYSRDPTKVKVIQEAFGRLMDNFGQLRSATSPNPGHQLPDSWESPRKRRYSSAEDSDSMQN</sequence>
<dbReference type="SUPFAM" id="SSF109604">
    <property type="entry name" value="HD-domain/PDEase-like"/>
    <property type="match status" value="1"/>
</dbReference>
<evidence type="ECO:0000256" key="1">
    <source>
        <dbReference type="SAM" id="MobiDB-lite"/>
    </source>
</evidence>
<gene>
    <name evidence="3" type="ORF">THASP1DRAFT_28614</name>
</gene>
<evidence type="ECO:0000259" key="2">
    <source>
        <dbReference type="SMART" id="SM00471"/>
    </source>
</evidence>
<dbReference type="FunFam" id="1.10.3210.10:FF:000030">
    <property type="entry name" value="Deoxynucleoside triphosphate triphosphohydrolase SAMHD1 homolog"/>
    <property type="match status" value="1"/>
</dbReference>
<dbReference type="Pfam" id="PF01966">
    <property type="entry name" value="HD"/>
    <property type="match status" value="1"/>
</dbReference>
<dbReference type="CDD" id="cd00077">
    <property type="entry name" value="HDc"/>
    <property type="match status" value="1"/>
</dbReference>
<keyword evidence="3" id="KW-0378">Hydrolase</keyword>
<dbReference type="GO" id="GO:0006203">
    <property type="term" value="P:dGTP catabolic process"/>
    <property type="evidence" value="ECO:0007669"/>
    <property type="project" value="TreeGrafter"/>
</dbReference>
<organism evidence="3 4">
    <name type="scientific">Thamnocephalis sphaerospora</name>
    <dbReference type="NCBI Taxonomy" id="78915"/>
    <lineage>
        <taxon>Eukaryota</taxon>
        <taxon>Fungi</taxon>
        <taxon>Fungi incertae sedis</taxon>
        <taxon>Zoopagomycota</taxon>
        <taxon>Zoopagomycotina</taxon>
        <taxon>Zoopagomycetes</taxon>
        <taxon>Zoopagales</taxon>
        <taxon>Sigmoideomycetaceae</taxon>
        <taxon>Thamnocephalis</taxon>
    </lineage>
</organism>
<dbReference type="InterPro" id="IPR050135">
    <property type="entry name" value="dGTPase-like"/>
</dbReference>
<dbReference type="SMART" id="SM00471">
    <property type="entry name" value="HDc"/>
    <property type="match status" value="1"/>
</dbReference>
<proteinExistence type="predicted"/>
<evidence type="ECO:0000313" key="4">
    <source>
        <dbReference type="Proteomes" id="UP000271241"/>
    </source>
</evidence>
<dbReference type="Pfam" id="PF19276">
    <property type="entry name" value="HD_assoc_2"/>
    <property type="match status" value="1"/>
</dbReference>
<dbReference type="PANTHER" id="PTHR11373">
    <property type="entry name" value="DEOXYNUCLEOSIDE TRIPHOSPHATE TRIPHOSPHOHYDROLASE"/>
    <property type="match status" value="1"/>
</dbReference>
<dbReference type="InterPro" id="IPR003607">
    <property type="entry name" value="HD/PDEase_dom"/>
</dbReference>